<proteinExistence type="predicted"/>
<accession>A0A914XZK0</accession>
<organism evidence="1 2">
    <name type="scientific">Panagrolaimus superbus</name>
    <dbReference type="NCBI Taxonomy" id="310955"/>
    <lineage>
        <taxon>Eukaryota</taxon>
        <taxon>Metazoa</taxon>
        <taxon>Ecdysozoa</taxon>
        <taxon>Nematoda</taxon>
        <taxon>Chromadorea</taxon>
        <taxon>Rhabditida</taxon>
        <taxon>Tylenchina</taxon>
        <taxon>Panagrolaimomorpha</taxon>
        <taxon>Panagrolaimoidea</taxon>
        <taxon>Panagrolaimidae</taxon>
        <taxon>Panagrolaimus</taxon>
    </lineage>
</organism>
<reference evidence="2" key="1">
    <citation type="submission" date="2022-11" db="UniProtKB">
        <authorList>
            <consortium name="WormBaseParasite"/>
        </authorList>
    </citation>
    <scope>IDENTIFICATION</scope>
</reference>
<name>A0A914XZK0_9BILA</name>
<evidence type="ECO:0000313" key="1">
    <source>
        <dbReference type="Proteomes" id="UP000887577"/>
    </source>
</evidence>
<dbReference type="WBParaSite" id="PSU_v2.g13387.t1">
    <property type="protein sequence ID" value="PSU_v2.g13387.t1"/>
    <property type="gene ID" value="PSU_v2.g13387"/>
</dbReference>
<dbReference type="Proteomes" id="UP000887577">
    <property type="component" value="Unplaced"/>
</dbReference>
<keyword evidence="1" id="KW-1185">Reference proteome</keyword>
<dbReference type="AlphaFoldDB" id="A0A914XZK0"/>
<evidence type="ECO:0000313" key="2">
    <source>
        <dbReference type="WBParaSite" id="PSU_v2.g13387.t1"/>
    </source>
</evidence>
<sequence>MFPFNQLTFSMVYRFEYSPKNACAVKESLDKCMDKSVVKRCFNADDLQMIEFVNDLTVVEKITLTYFEMDYICGDVYQAVLENINCTNIHSTKQYNASKQNHFCDIESVTNFIAYEHFHACSESYRPILKKITAFSNCFSKRVCHFCDNLIKESLANLPDFQQLRKFEPFKCFRFNRCFPFD</sequence>
<protein>
    <submittedName>
        <fullName evidence="2">Uncharacterized protein</fullName>
    </submittedName>
</protein>